<evidence type="ECO:0000313" key="7">
    <source>
        <dbReference type="EMBL" id="CAB5034816.1"/>
    </source>
</evidence>
<sequence>MRLAREVIDRFGQVEDDQKYTRLVELFTDDAIYYDPFAGAQVGKAAIHEFMSEMEKVIPKMGVYFANWETCADTHVGWAKWNMVVPVDGVEYPIPGQSMYRLREGKVCFVADYVDAPSYARIRPDRRPNAASAALVEKGNAQTGQSLNVITAFWNQRMTSWSPVEGGTVTVNDLGVEDSVAWVQWTCLTATGDFPGWTLHNIDGDQVSSEDYWDDARS</sequence>
<evidence type="ECO:0000313" key="6">
    <source>
        <dbReference type="EMBL" id="CAB4896555.1"/>
    </source>
</evidence>
<dbReference type="AlphaFoldDB" id="A0A6J6UTW8"/>
<evidence type="ECO:0000313" key="4">
    <source>
        <dbReference type="EMBL" id="CAB4810187.1"/>
    </source>
</evidence>
<evidence type="ECO:0000313" key="3">
    <source>
        <dbReference type="EMBL" id="CAB4763202.1"/>
    </source>
</evidence>
<feature type="domain" description="SnoaL-like" evidence="1">
    <location>
        <begin position="11"/>
        <end position="108"/>
    </location>
</feature>
<dbReference type="EMBL" id="CAFBMF010000033">
    <property type="protein sequence ID" value="CAB4896555.1"/>
    <property type="molecule type" value="Genomic_DNA"/>
</dbReference>
<evidence type="ECO:0000259" key="1">
    <source>
        <dbReference type="Pfam" id="PF12680"/>
    </source>
</evidence>
<evidence type="ECO:0000313" key="5">
    <source>
        <dbReference type="EMBL" id="CAB4862818.1"/>
    </source>
</evidence>
<reference evidence="3" key="1">
    <citation type="submission" date="2020-05" db="EMBL/GenBank/DDBJ databases">
        <authorList>
            <person name="Chiriac C."/>
            <person name="Salcher M."/>
            <person name="Ghai R."/>
            <person name="Kavagutti S V."/>
        </authorList>
    </citation>
    <scope>NUCLEOTIDE SEQUENCE</scope>
</reference>
<organism evidence="3">
    <name type="scientific">freshwater metagenome</name>
    <dbReference type="NCBI Taxonomy" id="449393"/>
    <lineage>
        <taxon>unclassified sequences</taxon>
        <taxon>metagenomes</taxon>
        <taxon>ecological metagenomes</taxon>
    </lineage>
</organism>
<dbReference type="SUPFAM" id="SSF54427">
    <property type="entry name" value="NTF2-like"/>
    <property type="match status" value="1"/>
</dbReference>
<dbReference type="Gene3D" id="3.10.450.50">
    <property type="match status" value="1"/>
</dbReference>
<evidence type="ECO:0000313" key="2">
    <source>
        <dbReference type="EMBL" id="CAB4713341.1"/>
    </source>
</evidence>
<dbReference type="InterPro" id="IPR037401">
    <property type="entry name" value="SnoaL-like"/>
</dbReference>
<dbReference type="Pfam" id="PF12680">
    <property type="entry name" value="SnoaL_2"/>
    <property type="match status" value="1"/>
</dbReference>
<dbReference type="EMBL" id="CAEZYH010000013">
    <property type="protein sequence ID" value="CAB4713341.1"/>
    <property type="molecule type" value="Genomic_DNA"/>
</dbReference>
<accession>A0A6J6UTW8</accession>
<gene>
    <name evidence="2" type="ORF">UFOPK2658_00542</name>
    <name evidence="3" type="ORF">UFOPK2880_00242</name>
    <name evidence="4" type="ORF">UFOPK3004_01186</name>
    <name evidence="5" type="ORF">UFOPK3304_00552</name>
    <name evidence="6" type="ORF">UFOPK3494_00703</name>
    <name evidence="7" type="ORF">UFOPK4134_01387</name>
</gene>
<dbReference type="EMBL" id="CAEZZP010000008">
    <property type="protein sequence ID" value="CAB4763202.1"/>
    <property type="molecule type" value="Genomic_DNA"/>
</dbReference>
<dbReference type="EMBL" id="CAFBPS010000125">
    <property type="protein sequence ID" value="CAB5034816.1"/>
    <property type="molecule type" value="Genomic_DNA"/>
</dbReference>
<name>A0A6J6UTW8_9ZZZZ</name>
<dbReference type="InterPro" id="IPR032710">
    <property type="entry name" value="NTF2-like_dom_sf"/>
</dbReference>
<protein>
    <submittedName>
        <fullName evidence="3">Unannotated protein</fullName>
    </submittedName>
</protein>
<dbReference type="EMBL" id="CAFAAL010000110">
    <property type="protein sequence ID" value="CAB4810187.1"/>
    <property type="molecule type" value="Genomic_DNA"/>
</dbReference>
<dbReference type="EMBL" id="CAFBLJ010000020">
    <property type="protein sequence ID" value="CAB4862818.1"/>
    <property type="molecule type" value="Genomic_DNA"/>
</dbReference>
<proteinExistence type="predicted"/>